<accession>X0ZAU0</accession>
<evidence type="ECO:0000313" key="1">
    <source>
        <dbReference type="EMBL" id="GAG66615.1"/>
    </source>
</evidence>
<protein>
    <submittedName>
        <fullName evidence="1">Uncharacterized protein</fullName>
    </submittedName>
</protein>
<dbReference type="EMBL" id="BART01004120">
    <property type="protein sequence ID" value="GAG66615.1"/>
    <property type="molecule type" value="Genomic_DNA"/>
</dbReference>
<sequence length="72" mass="8699">MPICENCKRNVNSTLQINLPANHKIRKLKKRKKAHICFRCIRNDFPSCLNKDGYWYPIVFPHKILLKDRKKY</sequence>
<name>X0ZAU0_9ZZZZ</name>
<comment type="caution">
    <text evidence="1">The sequence shown here is derived from an EMBL/GenBank/DDBJ whole genome shotgun (WGS) entry which is preliminary data.</text>
</comment>
<reference evidence="1" key="1">
    <citation type="journal article" date="2014" name="Front. Microbiol.">
        <title>High frequency of phylogenetically diverse reductive dehalogenase-homologous genes in deep subseafloor sedimentary metagenomes.</title>
        <authorList>
            <person name="Kawai M."/>
            <person name="Futagami T."/>
            <person name="Toyoda A."/>
            <person name="Takaki Y."/>
            <person name="Nishi S."/>
            <person name="Hori S."/>
            <person name="Arai W."/>
            <person name="Tsubouchi T."/>
            <person name="Morono Y."/>
            <person name="Uchiyama I."/>
            <person name="Ito T."/>
            <person name="Fujiyama A."/>
            <person name="Inagaki F."/>
            <person name="Takami H."/>
        </authorList>
    </citation>
    <scope>NUCLEOTIDE SEQUENCE</scope>
    <source>
        <strain evidence="1">Expedition CK06-06</strain>
    </source>
</reference>
<dbReference type="AlphaFoldDB" id="X0ZAU0"/>
<organism evidence="1">
    <name type="scientific">marine sediment metagenome</name>
    <dbReference type="NCBI Taxonomy" id="412755"/>
    <lineage>
        <taxon>unclassified sequences</taxon>
        <taxon>metagenomes</taxon>
        <taxon>ecological metagenomes</taxon>
    </lineage>
</organism>
<gene>
    <name evidence="1" type="ORF">S01H4_10645</name>
</gene>
<proteinExistence type="predicted"/>